<dbReference type="Pfam" id="PF11951">
    <property type="entry name" value="Fungal_trans_2"/>
    <property type="match status" value="1"/>
</dbReference>
<dbReference type="GO" id="GO:0000976">
    <property type="term" value="F:transcription cis-regulatory region binding"/>
    <property type="evidence" value="ECO:0007669"/>
    <property type="project" value="TreeGrafter"/>
</dbReference>
<dbReference type="AlphaFoldDB" id="A0A6A5TNX0"/>
<dbReference type="InterPro" id="IPR001138">
    <property type="entry name" value="Zn2Cys6_DnaBD"/>
</dbReference>
<evidence type="ECO:0000313" key="5">
    <source>
        <dbReference type="Proteomes" id="UP000800035"/>
    </source>
</evidence>
<dbReference type="InterPro" id="IPR036864">
    <property type="entry name" value="Zn2-C6_fun-type_DNA-bd_sf"/>
</dbReference>
<dbReference type="PANTHER" id="PTHR37534:SF48">
    <property type="entry name" value="FINGER DOMAIN PROTEIN, PUTATIVE-RELATED"/>
    <property type="match status" value="1"/>
</dbReference>
<accession>A0A6A5TNX0</accession>
<evidence type="ECO:0000259" key="3">
    <source>
        <dbReference type="PROSITE" id="PS50048"/>
    </source>
</evidence>
<dbReference type="InterPro" id="IPR021858">
    <property type="entry name" value="Fun_TF"/>
</dbReference>
<proteinExistence type="predicted"/>
<evidence type="ECO:0000256" key="2">
    <source>
        <dbReference type="ARBA" id="ARBA00023242"/>
    </source>
</evidence>
<name>A0A6A5TNX0_9PLEO</name>
<sequence length="567" mass="64111">MIRYSQVAEKEEKEKATRQCWECLKRRLVCDCTLPHCKKCVKNGKECPGYGDQKPLQWVANGKVTSRRRRKESPSTALLNANIKAQQTGSSDSASGDEMDEWATRLAEEFDNVAKKYRADNGLEETFTRTCRRSIELVLTKKLGSEAKKLCNKKDDPLGKLAKTLEFMTLNEVPAYELRNETCEVVQSVGYFNMRIYPQLTEDELAPNPHIMLFPVAALHLLPPAVHHNLVVLTLCHFVYSLPPEQGKALAAQHAPKILHHRGATIREISNRLQGKMKTNDSTIVSIMMLMCCELQQTDPTGWRQHAIGLLRIFSLRGGMMDLYRTALHLRAMIVIFTYVVAFSNCCTPAHDQIMINASVDEHIANIETMYEELFPYCLVPPALFANKIRINHLRRQAAKVLQEGGDTSTIARRACELLANIDAFSPQDWAQPGAKYDQWLTIGHVYKSSLAVYCIMACQSLGLLPKSASMNAELRAHADSLLFHLKAALGNNKLKRFLAWPLVVAGVEAAYRGEGVRTWLERQMLDVAVFIGANCPLRMRGLLRRYWNAGQYGWEECFSKPEAFMF</sequence>
<keyword evidence="5" id="KW-1185">Reference proteome</keyword>
<comment type="subcellular location">
    <subcellularLocation>
        <location evidence="1">Nucleus</location>
    </subcellularLocation>
</comment>
<dbReference type="EMBL" id="ML977004">
    <property type="protein sequence ID" value="KAF1953429.1"/>
    <property type="molecule type" value="Genomic_DNA"/>
</dbReference>
<protein>
    <recommendedName>
        <fullName evidence="3">Zn(2)-C6 fungal-type domain-containing protein</fullName>
    </recommendedName>
</protein>
<evidence type="ECO:0000313" key="4">
    <source>
        <dbReference type="EMBL" id="KAF1953429.1"/>
    </source>
</evidence>
<dbReference type="OrthoDB" id="5386330at2759"/>
<dbReference type="SUPFAM" id="SSF57701">
    <property type="entry name" value="Zn2/Cys6 DNA-binding domain"/>
    <property type="match status" value="1"/>
</dbReference>
<feature type="domain" description="Zn(2)-C6 fungal-type" evidence="3">
    <location>
        <begin position="19"/>
        <end position="47"/>
    </location>
</feature>
<dbReference type="GO" id="GO:0045944">
    <property type="term" value="P:positive regulation of transcription by RNA polymerase II"/>
    <property type="evidence" value="ECO:0007669"/>
    <property type="project" value="TreeGrafter"/>
</dbReference>
<dbReference type="PANTHER" id="PTHR37534">
    <property type="entry name" value="TRANSCRIPTIONAL ACTIVATOR PROTEIN UGA3"/>
    <property type="match status" value="1"/>
</dbReference>
<dbReference type="PROSITE" id="PS50048">
    <property type="entry name" value="ZN2_CY6_FUNGAL_2"/>
    <property type="match status" value="1"/>
</dbReference>
<dbReference type="GO" id="GO:0000981">
    <property type="term" value="F:DNA-binding transcription factor activity, RNA polymerase II-specific"/>
    <property type="evidence" value="ECO:0007669"/>
    <property type="project" value="InterPro"/>
</dbReference>
<gene>
    <name evidence="4" type="ORF">CC80DRAFT_477989</name>
</gene>
<dbReference type="GO" id="GO:0008270">
    <property type="term" value="F:zinc ion binding"/>
    <property type="evidence" value="ECO:0007669"/>
    <property type="project" value="InterPro"/>
</dbReference>
<dbReference type="CDD" id="cd00067">
    <property type="entry name" value="GAL4"/>
    <property type="match status" value="1"/>
</dbReference>
<evidence type="ECO:0000256" key="1">
    <source>
        <dbReference type="ARBA" id="ARBA00004123"/>
    </source>
</evidence>
<keyword evidence="2" id="KW-0539">Nucleus</keyword>
<organism evidence="4 5">
    <name type="scientific">Byssothecium circinans</name>
    <dbReference type="NCBI Taxonomy" id="147558"/>
    <lineage>
        <taxon>Eukaryota</taxon>
        <taxon>Fungi</taxon>
        <taxon>Dikarya</taxon>
        <taxon>Ascomycota</taxon>
        <taxon>Pezizomycotina</taxon>
        <taxon>Dothideomycetes</taxon>
        <taxon>Pleosporomycetidae</taxon>
        <taxon>Pleosporales</taxon>
        <taxon>Massarineae</taxon>
        <taxon>Massarinaceae</taxon>
        <taxon>Byssothecium</taxon>
    </lineage>
</organism>
<dbReference type="Proteomes" id="UP000800035">
    <property type="component" value="Unassembled WGS sequence"/>
</dbReference>
<reference evidence="4" key="1">
    <citation type="journal article" date="2020" name="Stud. Mycol.">
        <title>101 Dothideomycetes genomes: a test case for predicting lifestyles and emergence of pathogens.</title>
        <authorList>
            <person name="Haridas S."/>
            <person name="Albert R."/>
            <person name="Binder M."/>
            <person name="Bloem J."/>
            <person name="Labutti K."/>
            <person name="Salamov A."/>
            <person name="Andreopoulos B."/>
            <person name="Baker S."/>
            <person name="Barry K."/>
            <person name="Bills G."/>
            <person name="Bluhm B."/>
            <person name="Cannon C."/>
            <person name="Castanera R."/>
            <person name="Culley D."/>
            <person name="Daum C."/>
            <person name="Ezra D."/>
            <person name="Gonzalez J."/>
            <person name="Henrissat B."/>
            <person name="Kuo A."/>
            <person name="Liang C."/>
            <person name="Lipzen A."/>
            <person name="Lutzoni F."/>
            <person name="Magnuson J."/>
            <person name="Mondo S."/>
            <person name="Nolan M."/>
            <person name="Ohm R."/>
            <person name="Pangilinan J."/>
            <person name="Park H.-J."/>
            <person name="Ramirez L."/>
            <person name="Alfaro M."/>
            <person name="Sun H."/>
            <person name="Tritt A."/>
            <person name="Yoshinaga Y."/>
            <person name="Zwiers L.-H."/>
            <person name="Turgeon B."/>
            <person name="Goodwin S."/>
            <person name="Spatafora J."/>
            <person name="Crous P."/>
            <person name="Grigoriev I."/>
        </authorList>
    </citation>
    <scope>NUCLEOTIDE SEQUENCE</scope>
    <source>
        <strain evidence="4">CBS 675.92</strain>
    </source>
</reference>
<dbReference type="GO" id="GO:0005634">
    <property type="term" value="C:nucleus"/>
    <property type="evidence" value="ECO:0007669"/>
    <property type="project" value="UniProtKB-SubCell"/>
</dbReference>